<proteinExistence type="predicted"/>
<dbReference type="Proteomes" id="UP000557566">
    <property type="component" value="Unassembled WGS sequence"/>
</dbReference>
<name>A0A8H4PLM9_9HYPO</name>
<dbReference type="EMBL" id="JAAVMX010000008">
    <property type="protein sequence ID" value="KAF4505239.1"/>
    <property type="molecule type" value="Genomic_DNA"/>
</dbReference>
<evidence type="ECO:0000313" key="1">
    <source>
        <dbReference type="EMBL" id="KAF4505239.1"/>
    </source>
</evidence>
<protein>
    <submittedName>
        <fullName evidence="1">Uncharacterized protein</fullName>
    </submittedName>
</protein>
<sequence length="336" mass="33310">MEREDHLARKVQRLPAGVGAVTSRLEPGKGAQISADAIGGPVGGLAGAVAVDGLVEDGIDDVCVKGDEGLDGLQGGAREEAKLVKGRLEVEEEVVDHVKTAVGAKEEAAGEQTGHRQRAAGGEGDAAAALNVSGKLAKGVNVVGELCKVLLVTLGRPGKGGAVDVVDGLADGSEAAGEKDLAEALRVHGEVGEGDEAAVGLSEDGPRSLGRGPAVGETLTDGLAVTDRVVLAHEAQVAGLGVGIAQGRKHGGGHGRAHADAAVVEKQQLVAASKNGPGDGVLVGLPVAEAGPTLEVDHVGLELGAIVIMAVVVVLGREYGPLQLTYAAGKEGDGAA</sequence>
<keyword evidence="2" id="KW-1185">Reference proteome</keyword>
<accession>A0A8H4PLM9</accession>
<evidence type="ECO:0000313" key="2">
    <source>
        <dbReference type="Proteomes" id="UP000557566"/>
    </source>
</evidence>
<dbReference type="OrthoDB" id="1898734at2759"/>
<gene>
    <name evidence="1" type="ORF">G6O67_007209</name>
</gene>
<dbReference type="AlphaFoldDB" id="A0A8H4PLM9"/>
<reference evidence="1 2" key="1">
    <citation type="journal article" date="2020" name="Genome Biol. Evol.">
        <title>A new high-quality draft genome assembly of the Chinese cordyceps Ophiocordyceps sinensis.</title>
        <authorList>
            <person name="Shu R."/>
            <person name="Zhang J."/>
            <person name="Meng Q."/>
            <person name="Zhang H."/>
            <person name="Zhou G."/>
            <person name="Li M."/>
            <person name="Wu P."/>
            <person name="Zhao Y."/>
            <person name="Chen C."/>
            <person name="Qin Q."/>
        </authorList>
    </citation>
    <scope>NUCLEOTIDE SEQUENCE [LARGE SCALE GENOMIC DNA]</scope>
    <source>
        <strain evidence="1 2">IOZ07</strain>
    </source>
</reference>
<comment type="caution">
    <text evidence="1">The sequence shown here is derived from an EMBL/GenBank/DDBJ whole genome shotgun (WGS) entry which is preliminary data.</text>
</comment>
<organism evidence="1 2">
    <name type="scientific">Ophiocordyceps sinensis</name>
    <dbReference type="NCBI Taxonomy" id="72228"/>
    <lineage>
        <taxon>Eukaryota</taxon>
        <taxon>Fungi</taxon>
        <taxon>Dikarya</taxon>
        <taxon>Ascomycota</taxon>
        <taxon>Pezizomycotina</taxon>
        <taxon>Sordariomycetes</taxon>
        <taxon>Hypocreomycetidae</taxon>
        <taxon>Hypocreales</taxon>
        <taxon>Ophiocordycipitaceae</taxon>
        <taxon>Ophiocordyceps</taxon>
    </lineage>
</organism>